<name>A0A151JCG4_9HYME</name>
<dbReference type="AlphaFoldDB" id="A0A151JCG4"/>
<dbReference type="PANTHER" id="PTHR46704">
    <property type="entry name" value="CXC DOMAIN-CONTAINING PROTEIN-RELATED"/>
    <property type="match status" value="1"/>
</dbReference>
<dbReference type="Proteomes" id="UP000078492">
    <property type="component" value="Unassembled WGS sequence"/>
</dbReference>
<organism evidence="1 2">
    <name type="scientific">Trachymyrmex cornetzi</name>
    <dbReference type="NCBI Taxonomy" id="471704"/>
    <lineage>
        <taxon>Eukaryota</taxon>
        <taxon>Metazoa</taxon>
        <taxon>Ecdysozoa</taxon>
        <taxon>Arthropoda</taxon>
        <taxon>Hexapoda</taxon>
        <taxon>Insecta</taxon>
        <taxon>Pterygota</taxon>
        <taxon>Neoptera</taxon>
        <taxon>Endopterygota</taxon>
        <taxon>Hymenoptera</taxon>
        <taxon>Apocrita</taxon>
        <taxon>Aculeata</taxon>
        <taxon>Formicoidea</taxon>
        <taxon>Formicidae</taxon>
        <taxon>Myrmicinae</taxon>
        <taxon>Trachymyrmex</taxon>
    </lineage>
</organism>
<dbReference type="PANTHER" id="PTHR46704:SF1">
    <property type="entry name" value="TELOMERE LENGTH REGULATION PROTEIN TEL2 HOMOLOG"/>
    <property type="match status" value="1"/>
</dbReference>
<proteinExistence type="predicted"/>
<reference evidence="1 2" key="1">
    <citation type="submission" date="2015-09" db="EMBL/GenBank/DDBJ databases">
        <title>Trachymyrmex cornetzi WGS genome.</title>
        <authorList>
            <person name="Nygaard S."/>
            <person name="Hu H."/>
            <person name="Boomsma J."/>
            <person name="Zhang G."/>
        </authorList>
    </citation>
    <scope>NUCLEOTIDE SEQUENCE [LARGE SCALE GENOMIC DNA]</scope>
    <source>
        <strain evidence="1">Tcor2-1</strain>
        <tissue evidence="1">Whole body</tissue>
    </source>
</reference>
<dbReference type="EMBL" id="KQ979044">
    <property type="protein sequence ID" value="KYN23234.1"/>
    <property type="molecule type" value="Genomic_DNA"/>
</dbReference>
<gene>
    <name evidence="1" type="ORF">ALC57_04344</name>
</gene>
<sequence length="284" mass="32368">MTIITVNRKKTPTVCFRNIGHAILSDNWYVSRKVDEIEEKLRIVKKAAEIIKSDIADCIYENKSYPQSTEFLGNVEDSVSDSLMFFFFWKKSLLRPEREFSTVSRRDTSCVTIGHSIISAVKPCSFNSPLQLSIASFIYKKMGSKNLVQMLSKLGICSSYNDVQILEASLIMSPPEVIEPRVFCQFVFDNCDFNVNLIDGYNTFHNMAGIKCITPATSITYPSDVIERREKLKKSAIVDKKGIVELRVFEKKDGMGLKNLLFENLDDLFPSKKYDEVPSVYDVL</sequence>
<evidence type="ECO:0000313" key="1">
    <source>
        <dbReference type="EMBL" id="KYN23234.1"/>
    </source>
</evidence>
<keyword evidence="2" id="KW-1185">Reference proteome</keyword>
<accession>A0A151JCG4</accession>
<protein>
    <submittedName>
        <fullName evidence="1">Uncharacterized protein</fullName>
    </submittedName>
</protein>
<evidence type="ECO:0000313" key="2">
    <source>
        <dbReference type="Proteomes" id="UP000078492"/>
    </source>
</evidence>